<dbReference type="Proteomes" id="UP001374893">
    <property type="component" value="Chromosome"/>
</dbReference>
<sequence>MLLHGLGTSTFTFRELGPILGKTRKVVAIDLNGFGLTERPEASDAYSLAGQAAMVCGVLDELGIREADWVGHSYSGYLSMRIARDSPERVRRLVLVSPALRMEVAPDSFIRSRVLREAVYPGLRLILDDKRRFRALLEPAYHRKEVLTDDVLETYRQQLRIEGLHDAYRGFGASLDDLSRDRVEIAEIDMPVRVIAGRHDAIIPLQALKTSLAESKGRVELRVLESSGHSAPEEQPEALAVEISDFLDRR</sequence>
<dbReference type="Gene3D" id="3.40.50.1820">
    <property type="entry name" value="alpha/beta hydrolase"/>
    <property type="match status" value="1"/>
</dbReference>
<dbReference type="GO" id="GO:0016787">
    <property type="term" value="F:hydrolase activity"/>
    <property type="evidence" value="ECO:0007669"/>
    <property type="project" value="UniProtKB-KW"/>
</dbReference>
<evidence type="ECO:0000313" key="3">
    <source>
        <dbReference type="Proteomes" id="UP001374893"/>
    </source>
</evidence>
<dbReference type="PRINTS" id="PR00412">
    <property type="entry name" value="EPOXHYDRLASE"/>
</dbReference>
<feature type="domain" description="AB hydrolase-1" evidence="1">
    <location>
        <begin position="2"/>
        <end position="235"/>
    </location>
</feature>
<dbReference type="InterPro" id="IPR050266">
    <property type="entry name" value="AB_hydrolase_sf"/>
</dbReference>
<dbReference type="Pfam" id="PF00561">
    <property type="entry name" value="Abhydrolase_1"/>
    <property type="match status" value="1"/>
</dbReference>
<dbReference type="InterPro" id="IPR000073">
    <property type="entry name" value="AB_hydrolase_1"/>
</dbReference>
<dbReference type="PANTHER" id="PTHR43798:SF33">
    <property type="entry name" value="HYDROLASE, PUTATIVE (AFU_ORTHOLOGUE AFUA_2G14860)-RELATED"/>
    <property type="match status" value="1"/>
</dbReference>
<dbReference type="InterPro" id="IPR000639">
    <property type="entry name" value="Epox_hydrolase-like"/>
</dbReference>
<dbReference type="SUPFAM" id="SSF53474">
    <property type="entry name" value="alpha/beta-Hydrolases"/>
    <property type="match status" value="1"/>
</dbReference>
<evidence type="ECO:0000313" key="2">
    <source>
        <dbReference type="EMBL" id="BCX49798.1"/>
    </source>
</evidence>
<accession>A0ABM7RDQ5</accession>
<protein>
    <submittedName>
        <fullName evidence="2">Alpha/beta hydrolase</fullName>
    </submittedName>
</protein>
<reference evidence="2 3" key="1">
    <citation type="submission" date="2021-06" db="EMBL/GenBank/DDBJ databases">
        <title>Complete genome of Haloferula helveola possessing various polysaccharide degrading enzymes.</title>
        <authorList>
            <person name="Takami H."/>
            <person name="Huang C."/>
            <person name="Hamasaki K."/>
        </authorList>
    </citation>
    <scope>NUCLEOTIDE SEQUENCE [LARGE SCALE GENOMIC DNA]</scope>
    <source>
        <strain evidence="2 3">CN-1</strain>
    </source>
</reference>
<proteinExistence type="predicted"/>
<keyword evidence="2" id="KW-0378">Hydrolase</keyword>
<keyword evidence="3" id="KW-1185">Reference proteome</keyword>
<dbReference type="PANTHER" id="PTHR43798">
    <property type="entry name" value="MONOACYLGLYCEROL LIPASE"/>
    <property type="match status" value="1"/>
</dbReference>
<gene>
    <name evidence="2" type="ORF">HAHE_37060</name>
</gene>
<dbReference type="PRINTS" id="PR00111">
    <property type="entry name" value="ABHYDROLASE"/>
</dbReference>
<organism evidence="2 3">
    <name type="scientific">Haloferula helveola</name>
    <dbReference type="NCBI Taxonomy" id="490095"/>
    <lineage>
        <taxon>Bacteria</taxon>
        <taxon>Pseudomonadati</taxon>
        <taxon>Verrucomicrobiota</taxon>
        <taxon>Verrucomicrobiia</taxon>
        <taxon>Verrucomicrobiales</taxon>
        <taxon>Verrucomicrobiaceae</taxon>
        <taxon>Haloferula</taxon>
    </lineage>
</organism>
<evidence type="ECO:0000259" key="1">
    <source>
        <dbReference type="Pfam" id="PF00561"/>
    </source>
</evidence>
<dbReference type="EMBL" id="AP024702">
    <property type="protein sequence ID" value="BCX49798.1"/>
    <property type="molecule type" value="Genomic_DNA"/>
</dbReference>
<name>A0ABM7RDQ5_9BACT</name>
<dbReference type="InterPro" id="IPR029058">
    <property type="entry name" value="AB_hydrolase_fold"/>
</dbReference>